<dbReference type="NCBIfam" id="TIGR00012">
    <property type="entry name" value="L29"/>
    <property type="match status" value="1"/>
</dbReference>
<protein>
    <recommendedName>
        <fullName evidence="4 5">Large ribosomal subunit protein uL29</fullName>
    </recommendedName>
</protein>
<accession>A0A2S8NV78</accession>
<dbReference type="PANTHER" id="PTHR10916:SF0">
    <property type="entry name" value="LARGE RIBOSOMAL SUBUNIT PROTEIN UL29C"/>
    <property type="match status" value="1"/>
</dbReference>
<dbReference type="AlphaFoldDB" id="A0A2S8NV78"/>
<sequence>MTIKEMRKMNQEELNNKIFEFKKKMFEIKLSLELSKSKNTSLVSKMKKNIARLHTVIREKNFLLNKNINNSNSKNDNN</sequence>
<keyword evidence="3 5" id="KW-0687">Ribonucleoprotein</keyword>
<evidence type="ECO:0000313" key="7">
    <source>
        <dbReference type="Proteomes" id="UP000238672"/>
    </source>
</evidence>
<evidence type="ECO:0000256" key="2">
    <source>
        <dbReference type="ARBA" id="ARBA00022980"/>
    </source>
</evidence>
<dbReference type="Proteomes" id="UP000238672">
    <property type="component" value="Unassembled WGS sequence"/>
</dbReference>
<evidence type="ECO:0000256" key="5">
    <source>
        <dbReference type="HAMAP-Rule" id="MF_00374"/>
    </source>
</evidence>
<comment type="caution">
    <text evidence="6">The sequence shown here is derived from an EMBL/GenBank/DDBJ whole genome shotgun (WGS) entry which is preliminary data.</text>
</comment>
<name>A0A2S8NV78_9MOLU</name>
<dbReference type="HAMAP" id="MF_00374">
    <property type="entry name" value="Ribosomal_uL29"/>
    <property type="match status" value="1"/>
</dbReference>
<dbReference type="InterPro" id="IPR050063">
    <property type="entry name" value="Ribosomal_protein_uL29"/>
</dbReference>
<organism evidence="6 7">
    <name type="scientific">Candidatus Phytoplasma phoenicium</name>
    <dbReference type="NCBI Taxonomy" id="198422"/>
    <lineage>
        <taxon>Bacteria</taxon>
        <taxon>Bacillati</taxon>
        <taxon>Mycoplasmatota</taxon>
        <taxon>Mollicutes</taxon>
        <taxon>Acholeplasmatales</taxon>
        <taxon>Acholeplasmataceae</taxon>
        <taxon>Candidatus Phytoplasma</taxon>
        <taxon>16SrIX (Pigeon pea witches'-broom group)</taxon>
    </lineage>
</organism>
<dbReference type="GO" id="GO:0006412">
    <property type="term" value="P:translation"/>
    <property type="evidence" value="ECO:0007669"/>
    <property type="project" value="UniProtKB-UniRule"/>
</dbReference>
<comment type="similarity">
    <text evidence="1 5">Belongs to the universal ribosomal protein uL29 family.</text>
</comment>
<dbReference type="Gene3D" id="1.10.287.310">
    <property type="match status" value="1"/>
</dbReference>
<gene>
    <name evidence="5 6" type="primary">rpmC</name>
    <name evidence="6" type="ORF">C6B37_00535</name>
</gene>
<dbReference type="GO" id="GO:0003735">
    <property type="term" value="F:structural constituent of ribosome"/>
    <property type="evidence" value="ECO:0007669"/>
    <property type="project" value="InterPro"/>
</dbReference>
<reference evidence="6 7" key="1">
    <citation type="submission" date="2018-02" db="EMBL/GenBank/DDBJ databases">
        <title>Metagenomics reveals mixed infection of spiroplasma and phytoplasma in chicory.</title>
        <authorList>
            <person name="Polano C."/>
            <person name="Moruzzi S."/>
            <person name="Ermacora P."/>
            <person name="Ferrini F."/>
            <person name="Martini M."/>
            <person name="Firrao G."/>
        </authorList>
    </citation>
    <scope>NUCLEOTIDE SEQUENCE [LARGE SCALE GENOMIC DNA]</scope>
    <source>
        <strain evidence="6 7">ChiP</strain>
    </source>
</reference>
<dbReference type="EMBL" id="PUUG01000006">
    <property type="protein sequence ID" value="PQP79896.1"/>
    <property type="molecule type" value="Genomic_DNA"/>
</dbReference>
<dbReference type="PANTHER" id="PTHR10916">
    <property type="entry name" value="60S RIBOSOMAL PROTEIN L35/50S RIBOSOMAL PROTEIN L29"/>
    <property type="match status" value="1"/>
</dbReference>
<evidence type="ECO:0000256" key="4">
    <source>
        <dbReference type="ARBA" id="ARBA00035204"/>
    </source>
</evidence>
<dbReference type="GO" id="GO:0022625">
    <property type="term" value="C:cytosolic large ribosomal subunit"/>
    <property type="evidence" value="ECO:0007669"/>
    <property type="project" value="TreeGrafter"/>
</dbReference>
<evidence type="ECO:0000256" key="1">
    <source>
        <dbReference type="ARBA" id="ARBA00009254"/>
    </source>
</evidence>
<dbReference type="InterPro" id="IPR036049">
    <property type="entry name" value="Ribosomal_uL29_sf"/>
</dbReference>
<keyword evidence="7" id="KW-1185">Reference proteome</keyword>
<dbReference type="SUPFAM" id="SSF46561">
    <property type="entry name" value="Ribosomal protein L29 (L29p)"/>
    <property type="match status" value="1"/>
</dbReference>
<dbReference type="Pfam" id="PF00831">
    <property type="entry name" value="Ribosomal_L29"/>
    <property type="match status" value="1"/>
</dbReference>
<evidence type="ECO:0000256" key="3">
    <source>
        <dbReference type="ARBA" id="ARBA00023274"/>
    </source>
</evidence>
<evidence type="ECO:0000313" key="6">
    <source>
        <dbReference type="EMBL" id="PQP79896.1"/>
    </source>
</evidence>
<proteinExistence type="inferred from homology"/>
<dbReference type="InterPro" id="IPR001854">
    <property type="entry name" value="Ribosomal_uL29"/>
</dbReference>
<keyword evidence="2 5" id="KW-0689">Ribosomal protein</keyword>